<comment type="caution">
    <text evidence="1">The sequence shown here is derived from an EMBL/GenBank/DDBJ whole genome shotgun (WGS) entry which is preliminary data.</text>
</comment>
<name>X0UJL8_9ZZZZ</name>
<evidence type="ECO:0000313" key="1">
    <source>
        <dbReference type="EMBL" id="GAG05984.1"/>
    </source>
</evidence>
<dbReference type="AlphaFoldDB" id="X0UJL8"/>
<proteinExistence type="predicted"/>
<gene>
    <name evidence="1" type="ORF">S01H1_36627</name>
</gene>
<protein>
    <submittedName>
        <fullName evidence="1">Uncharacterized protein</fullName>
    </submittedName>
</protein>
<reference evidence="1" key="1">
    <citation type="journal article" date="2014" name="Front. Microbiol.">
        <title>High frequency of phylogenetically diverse reductive dehalogenase-homologous genes in deep subseafloor sedimentary metagenomes.</title>
        <authorList>
            <person name="Kawai M."/>
            <person name="Futagami T."/>
            <person name="Toyoda A."/>
            <person name="Takaki Y."/>
            <person name="Nishi S."/>
            <person name="Hori S."/>
            <person name="Arai W."/>
            <person name="Tsubouchi T."/>
            <person name="Morono Y."/>
            <person name="Uchiyama I."/>
            <person name="Ito T."/>
            <person name="Fujiyama A."/>
            <person name="Inagaki F."/>
            <person name="Takami H."/>
        </authorList>
    </citation>
    <scope>NUCLEOTIDE SEQUENCE</scope>
    <source>
        <strain evidence="1">Expedition CK06-06</strain>
    </source>
</reference>
<accession>X0UJL8</accession>
<organism evidence="1">
    <name type="scientific">marine sediment metagenome</name>
    <dbReference type="NCBI Taxonomy" id="412755"/>
    <lineage>
        <taxon>unclassified sequences</taxon>
        <taxon>metagenomes</taxon>
        <taxon>ecological metagenomes</taxon>
    </lineage>
</organism>
<sequence>CTLSLLLSGAAILWCALFSGPASIRKFVDHGIAIANTAYTRGEELEAKFLQHKLETEAIREGIEGVLESVEKKRRQTSAAASRLQLSAEPEPTTRDEIVQAARQRVFGGAG</sequence>
<feature type="non-terminal residue" evidence="1">
    <location>
        <position position="1"/>
    </location>
</feature>
<dbReference type="EMBL" id="BARS01022958">
    <property type="protein sequence ID" value="GAG05984.1"/>
    <property type="molecule type" value="Genomic_DNA"/>
</dbReference>